<evidence type="ECO:0000313" key="1">
    <source>
        <dbReference type="EMBL" id="GLQ88371.1"/>
    </source>
</evidence>
<reference evidence="2" key="1">
    <citation type="journal article" date="2019" name="Int. J. Syst. Evol. Microbiol.">
        <title>The Global Catalogue of Microorganisms (GCM) 10K type strain sequencing project: providing services to taxonomists for standard genome sequencing and annotation.</title>
        <authorList>
            <consortium name="The Broad Institute Genomics Platform"/>
            <consortium name="The Broad Institute Genome Sequencing Center for Infectious Disease"/>
            <person name="Wu L."/>
            <person name="Ma J."/>
        </authorList>
    </citation>
    <scope>NUCLEOTIDE SEQUENCE [LARGE SCALE GENOMIC DNA]</scope>
    <source>
        <strain evidence="2">NBRC 111981</strain>
    </source>
</reference>
<protein>
    <submittedName>
        <fullName evidence="1">Uncharacterized protein</fullName>
    </submittedName>
</protein>
<accession>A0ABQ5XCL7</accession>
<sequence length="77" mass="8905">MRPFDKLRCLAPFSSFRAAKHGIWHVFVHWKIYVVENEHEAKIVFSRESSLLLNKATLRVGEFDAAFGEAYEHLDAA</sequence>
<dbReference type="Proteomes" id="UP001156627">
    <property type="component" value="Unassembled WGS sequence"/>
</dbReference>
<dbReference type="EMBL" id="BSOA01000015">
    <property type="protein sequence ID" value="GLQ88371.1"/>
    <property type="molecule type" value="Genomic_DNA"/>
</dbReference>
<comment type="caution">
    <text evidence="1">The sequence shown here is derived from an EMBL/GenBank/DDBJ whole genome shotgun (WGS) entry which is preliminary data.</text>
</comment>
<organism evidence="1 2">
    <name type="scientific">Dyella flagellata</name>
    <dbReference type="NCBI Taxonomy" id="1867833"/>
    <lineage>
        <taxon>Bacteria</taxon>
        <taxon>Pseudomonadati</taxon>
        <taxon>Pseudomonadota</taxon>
        <taxon>Gammaproteobacteria</taxon>
        <taxon>Lysobacterales</taxon>
        <taxon>Rhodanobacteraceae</taxon>
        <taxon>Dyella</taxon>
    </lineage>
</organism>
<proteinExistence type="predicted"/>
<name>A0ABQ5XCL7_9GAMM</name>
<gene>
    <name evidence="1" type="ORF">GCM10007898_19400</name>
</gene>
<keyword evidence="2" id="KW-1185">Reference proteome</keyword>
<dbReference type="RefSeq" id="WP_284331814.1">
    <property type="nucleotide sequence ID" value="NZ_BSOA01000015.1"/>
</dbReference>
<evidence type="ECO:0000313" key="2">
    <source>
        <dbReference type="Proteomes" id="UP001156627"/>
    </source>
</evidence>